<evidence type="ECO:0000259" key="1">
    <source>
        <dbReference type="PROSITE" id="PS50222"/>
    </source>
</evidence>
<keyword evidence="3" id="KW-1185">Reference proteome</keyword>
<dbReference type="Gene3D" id="1.10.238.10">
    <property type="entry name" value="EF-hand"/>
    <property type="match status" value="1"/>
</dbReference>
<reference evidence="2" key="2">
    <citation type="submission" date="2025-08" db="UniProtKB">
        <authorList>
            <consortium name="Ensembl"/>
        </authorList>
    </citation>
    <scope>IDENTIFICATION</scope>
</reference>
<dbReference type="GeneTree" id="ENSGT00940000154172"/>
<feature type="domain" description="EF-hand" evidence="1">
    <location>
        <begin position="74"/>
        <end position="97"/>
    </location>
</feature>
<dbReference type="InterPro" id="IPR011992">
    <property type="entry name" value="EF-hand-dom_pair"/>
</dbReference>
<name>A0A7N5JH77_AILME</name>
<dbReference type="SMART" id="SM01394">
    <property type="entry name" value="S_100"/>
    <property type="match status" value="1"/>
</dbReference>
<accession>A0A7N5JH77</accession>
<protein>
    <recommendedName>
        <fullName evidence="1">EF-hand domain-containing protein</fullName>
    </recommendedName>
</protein>
<evidence type="ECO:0000313" key="2">
    <source>
        <dbReference type="Ensembl" id="ENSAMEP00000025454.1"/>
    </source>
</evidence>
<dbReference type="GO" id="GO:0005615">
    <property type="term" value="C:extracellular space"/>
    <property type="evidence" value="ECO:0007669"/>
    <property type="project" value="TreeGrafter"/>
</dbReference>
<dbReference type="GO" id="GO:0005737">
    <property type="term" value="C:cytoplasm"/>
    <property type="evidence" value="ECO:0007669"/>
    <property type="project" value="TreeGrafter"/>
</dbReference>
<dbReference type="AlphaFoldDB" id="A0A7N5JH77"/>
<reference evidence="2" key="3">
    <citation type="submission" date="2025-09" db="UniProtKB">
        <authorList>
            <consortium name="Ensembl"/>
        </authorList>
    </citation>
    <scope>IDENTIFICATION</scope>
</reference>
<dbReference type="InParanoid" id="A0A7N5JH77"/>
<dbReference type="InterPro" id="IPR013787">
    <property type="entry name" value="S100_Ca-bd_sub"/>
</dbReference>
<dbReference type="GO" id="GO:0048306">
    <property type="term" value="F:calcium-dependent protein binding"/>
    <property type="evidence" value="ECO:0007669"/>
    <property type="project" value="TreeGrafter"/>
</dbReference>
<proteinExistence type="predicted"/>
<evidence type="ECO:0000313" key="3">
    <source>
        <dbReference type="Proteomes" id="UP000008912"/>
    </source>
</evidence>
<organism evidence="2 3">
    <name type="scientific">Ailuropoda melanoleuca</name>
    <name type="common">Giant panda</name>
    <dbReference type="NCBI Taxonomy" id="9646"/>
    <lineage>
        <taxon>Eukaryota</taxon>
        <taxon>Metazoa</taxon>
        <taxon>Chordata</taxon>
        <taxon>Craniata</taxon>
        <taxon>Vertebrata</taxon>
        <taxon>Euteleostomi</taxon>
        <taxon>Mammalia</taxon>
        <taxon>Eutheria</taxon>
        <taxon>Laurasiatheria</taxon>
        <taxon>Carnivora</taxon>
        <taxon>Caniformia</taxon>
        <taxon>Ursidae</taxon>
        <taxon>Ailuropoda</taxon>
    </lineage>
</organism>
<sequence>MAQKIQDPPTDMERCMESLITIFQRYAGKEGDNSKMSFKEFESFMNVELKSFTKSQKNPQETLKKMMASLDGGIDGKKDGQIDFQEFLSLIGGMMIACHEAMSKSRPACR</sequence>
<dbReference type="Proteomes" id="UP000008912">
    <property type="component" value="Unassembled WGS sequence"/>
</dbReference>
<dbReference type="Ensembl" id="ENSAMET00000036358.1">
    <property type="protein sequence ID" value="ENSAMEP00000025454.1"/>
    <property type="gene ID" value="ENSAMEG00000029340.1"/>
</dbReference>
<dbReference type="PANTHER" id="PTHR11639">
    <property type="entry name" value="S100 CALCIUM-BINDING PROTEIN"/>
    <property type="match status" value="1"/>
</dbReference>
<dbReference type="InterPro" id="IPR002048">
    <property type="entry name" value="EF_hand_dom"/>
</dbReference>
<dbReference type="PANTHER" id="PTHR11639:SF60">
    <property type="entry name" value="PROTEIN S100-A11"/>
    <property type="match status" value="1"/>
</dbReference>
<dbReference type="Pfam" id="PF01023">
    <property type="entry name" value="S_100"/>
    <property type="match status" value="1"/>
</dbReference>
<dbReference type="GO" id="GO:0005509">
    <property type="term" value="F:calcium ion binding"/>
    <property type="evidence" value="ECO:0007669"/>
    <property type="project" value="InterPro"/>
</dbReference>
<reference evidence="2 3" key="1">
    <citation type="journal article" date="2010" name="Nature">
        <title>The sequence and de novo assembly of the giant panda genome.</title>
        <authorList>
            <person name="Li R."/>
            <person name="Fan W."/>
            <person name="Tian G."/>
            <person name="Zhu H."/>
            <person name="He L."/>
            <person name="Cai J."/>
            <person name="Huang Q."/>
            <person name="Cai Q."/>
            <person name="Li B."/>
            <person name="Bai Y."/>
            <person name="Zhang Z."/>
            <person name="Zhang Y."/>
            <person name="Wang W."/>
            <person name="Li J."/>
            <person name="Wei F."/>
            <person name="Li H."/>
            <person name="Jian M."/>
            <person name="Li J."/>
            <person name="Zhang Z."/>
            <person name="Nielsen R."/>
            <person name="Li D."/>
            <person name="Gu W."/>
            <person name="Yang Z."/>
            <person name="Xuan Z."/>
            <person name="Ryder O.A."/>
            <person name="Leung F.C."/>
            <person name="Zhou Y."/>
            <person name="Cao J."/>
            <person name="Sun X."/>
            <person name="Fu Y."/>
            <person name="Fang X."/>
            <person name="Guo X."/>
            <person name="Wang B."/>
            <person name="Hou R."/>
            <person name="Shen F."/>
            <person name="Mu B."/>
            <person name="Ni P."/>
            <person name="Lin R."/>
            <person name="Qian W."/>
            <person name="Wang G."/>
            <person name="Yu C."/>
            <person name="Nie W."/>
            <person name="Wang J."/>
            <person name="Wu Z."/>
            <person name="Liang H."/>
            <person name="Min J."/>
            <person name="Wu Q."/>
            <person name="Cheng S."/>
            <person name="Ruan J."/>
            <person name="Wang M."/>
            <person name="Shi Z."/>
            <person name="Wen M."/>
            <person name="Liu B."/>
            <person name="Ren X."/>
            <person name="Zheng H."/>
            <person name="Dong D."/>
            <person name="Cook K."/>
            <person name="Shan G."/>
            <person name="Zhang H."/>
            <person name="Kosiol C."/>
            <person name="Xie X."/>
            <person name="Lu Z."/>
            <person name="Zheng H."/>
            <person name="Li Y."/>
            <person name="Steiner C.C."/>
            <person name="Lam T.T."/>
            <person name="Lin S."/>
            <person name="Zhang Q."/>
            <person name="Li G."/>
            <person name="Tian J."/>
            <person name="Gong T."/>
            <person name="Liu H."/>
            <person name="Zhang D."/>
            <person name="Fang L."/>
            <person name="Ye C."/>
            <person name="Zhang J."/>
            <person name="Hu W."/>
            <person name="Xu A."/>
            <person name="Ren Y."/>
            <person name="Zhang G."/>
            <person name="Bruford M.W."/>
            <person name="Li Q."/>
            <person name="Ma L."/>
            <person name="Guo Y."/>
            <person name="An N."/>
            <person name="Hu Y."/>
            <person name="Zheng Y."/>
            <person name="Shi Y."/>
            <person name="Li Z."/>
            <person name="Liu Q."/>
            <person name="Chen Y."/>
            <person name="Zhao J."/>
            <person name="Qu N."/>
            <person name="Zhao S."/>
            <person name="Tian F."/>
            <person name="Wang X."/>
            <person name="Wang H."/>
            <person name="Xu L."/>
            <person name="Liu X."/>
            <person name="Vinar T."/>
            <person name="Wang Y."/>
            <person name="Lam T.W."/>
            <person name="Yiu S.M."/>
            <person name="Liu S."/>
            <person name="Zhang H."/>
            <person name="Li D."/>
            <person name="Huang Y."/>
            <person name="Wang X."/>
            <person name="Yang G."/>
            <person name="Jiang Z."/>
            <person name="Wang J."/>
            <person name="Qin N."/>
            <person name="Li L."/>
            <person name="Li J."/>
            <person name="Bolund L."/>
            <person name="Kristiansen K."/>
            <person name="Wong G.K."/>
            <person name="Olson M."/>
            <person name="Zhang X."/>
            <person name="Li S."/>
            <person name="Yang H."/>
            <person name="Wang J."/>
            <person name="Wang J."/>
        </authorList>
    </citation>
    <scope>NUCLEOTIDE SEQUENCE [LARGE SCALE GENOMIC DNA]</scope>
</reference>
<dbReference type="PROSITE" id="PS50222">
    <property type="entry name" value="EF_HAND_2"/>
    <property type="match status" value="1"/>
</dbReference>
<dbReference type="SUPFAM" id="SSF47473">
    <property type="entry name" value="EF-hand"/>
    <property type="match status" value="1"/>
</dbReference>